<name>A0A5B0QG83_PUCGR</name>
<gene>
    <name evidence="1" type="ORF">PGTUg99_000005</name>
</gene>
<organism evidence="1 2">
    <name type="scientific">Puccinia graminis f. sp. tritici</name>
    <dbReference type="NCBI Taxonomy" id="56615"/>
    <lineage>
        <taxon>Eukaryota</taxon>
        <taxon>Fungi</taxon>
        <taxon>Dikarya</taxon>
        <taxon>Basidiomycota</taxon>
        <taxon>Pucciniomycotina</taxon>
        <taxon>Pucciniomycetes</taxon>
        <taxon>Pucciniales</taxon>
        <taxon>Pucciniaceae</taxon>
        <taxon>Puccinia</taxon>
    </lineage>
</organism>
<feature type="non-terminal residue" evidence="1">
    <location>
        <position position="1"/>
    </location>
</feature>
<protein>
    <submittedName>
        <fullName evidence="1">Uncharacterized protein</fullName>
    </submittedName>
</protein>
<evidence type="ECO:0000313" key="1">
    <source>
        <dbReference type="EMBL" id="KAA1112220.1"/>
    </source>
</evidence>
<accession>A0A5B0QG83</accession>
<proteinExistence type="predicted"/>
<reference evidence="1 2" key="1">
    <citation type="submission" date="2019-05" db="EMBL/GenBank/DDBJ databases">
        <title>Emergence of the Ug99 lineage of the wheat stem rust pathogen through somatic hybridization.</title>
        <authorList>
            <person name="Li F."/>
            <person name="Upadhyaya N.M."/>
            <person name="Sperschneider J."/>
            <person name="Matny O."/>
            <person name="Nguyen-Phuc H."/>
            <person name="Mago R."/>
            <person name="Raley C."/>
            <person name="Miller M.E."/>
            <person name="Silverstein K.A.T."/>
            <person name="Henningsen E."/>
            <person name="Hirsch C.D."/>
            <person name="Visser B."/>
            <person name="Pretorius Z.A."/>
            <person name="Steffenson B.J."/>
            <person name="Schwessinger B."/>
            <person name="Dodds P.N."/>
            <person name="Figueroa M."/>
        </authorList>
    </citation>
    <scope>NUCLEOTIDE SEQUENCE [LARGE SCALE GENOMIC DNA]</scope>
    <source>
        <strain evidence="1 2">Ug99</strain>
    </source>
</reference>
<dbReference type="AlphaFoldDB" id="A0A5B0QG83"/>
<dbReference type="EMBL" id="VDEP01000280">
    <property type="protein sequence ID" value="KAA1112220.1"/>
    <property type="molecule type" value="Genomic_DNA"/>
</dbReference>
<dbReference type="Proteomes" id="UP000325313">
    <property type="component" value="Unassembled WGS sequence"/>
</dbReference>
<sequence length="230" mass="26094">HSTSTDHFPPPFVWGLPNIPQESWGGRDARPRASRTRFIEGFGQEVVKEKQIGRVLELNLNAAIFIDDDGPVPLSLACRSRTLADQNRASTLVDRSCPDCIASGRNWLESYIFIQLERCCCLSFTVYCQGYGQNDLCTLSKPINELEQKAYGSPVWHLPSFLIQLGTRARRPLSSHHKEINLTTFTFYDEGQSDLSNPFVESFQTAPLYLDLLSFILRPVMYQTQKTLDT</sequence>
<comment type="caution">
    <text evidence="1">The sequence shown here is derived from an EMBL/GenBank/DDBJ whole genome shotgun (WGS) entry which is preliminary data.</text>
</comment>
<evidence type="ECO:0000313" key="2">
    <source>
        <dbReference type="Proteomes" id="UP000325313"/>
    </source>
</evidence>